<sequence length="55" mass="6361">SSMQDISELNKNLDHAFSMKDLGAAKRIFCMQIHRDGKNMKLYLSQEAYINNVLE</sequence>
<feature type="non-terminal residue" evidence="1">
    <location>
        <position position="1"/>
    </location>
</feature>
<evidence type="ECO:0000313" key="1">
    <source>
        <dbReference type="EMBL" id="KAH9298589.1"/>
    </source>
</evidence>
<dbReference type="Proteomes" id="UP000824469">
    <property type="component" value="Unassembled WGS sequence"/>
</dbReference>
<accession>A0AA38CLI0</accession>
<gene>
    <name evidence="1" type="ORF">KI387_030271</name>
</gene>
<dbReference type="AlphaFoldDB" id="A0AA38CLI0"/>
<feature type="non-terminal residue" evidence="1">
    <location>
        <position position="55"/>
    </location>
</feature>
<protein>
    <recommendedName>
        <fullName evidence="3">Reverse transcriptase</fullName>
    </recommendedName>
</protein>
<evidence type="ECO:0000313" key="2">
    <source>
        <dbReference type="Proteomes" id="UP000824469"/>
    </source>
</evidence>
<reference evidence="1 2" key="1">
    <citation type="journal article" date="2021" name="Nat. Plants">
        <title>The Taxus genome provides insights into paclitaxel biosynthesis.</title>
        <authorList>
            <person name="Xiong X."/>
            <person name="Gou J."/>
            <person name="Liao Q."/>
            <person name="Li Y."/>
            <person name="Zhou Q."/>
            <person name="Bi G."/>
            <person name="Li C."/>
            <person name="Du R."/>
            <person name="Wang X."/>
            <person name="Sun T."/>
            <person name="Guo L."/>
            <person name="Liang H."/>
            <person name="Lu P."/>
            <person name="Wu Y."/>
            <person name="Zhang Z."/>
            <person name="Ro D.K."/>
            <person name="Shang Y."/>
            <person name="Huang S."/>
            <person name="Yan J."/>
        </authorList>
    </citation>
    <scope>NUCLEOTIDE SEQUENCE [LARGE SCALE GENOMIC DNA]</scope>
    <source>
        <strain evidence="1">Ta-2019</strain>
    </source>
</reference>
<proteinExistence type="predicted"/>
<name>A0AA38CLI0_TAXCH</name>
<organism evidence="1 2">
    <name type="scientific">Taxus chinensis</name>
    <name type="common">Chinese yew</name>
    <name type="synonym">Taxus wallichiana var. chinensis</name>
    <dbReference type="NCBI Taxonomy" id="29808"/>
    <lineage>
        <taxon>Eukaryota</taxon>
        <taxon>Viridiplantae</taxon>
        <taxon>Streptophyta</taxon>
        <taxon>Embryophyta</taxon>
        <taxon>Tracheophyta</taxon>
        <taxon>Spermatophyta</taxon>
        <taxon>Pinopsida</taxon>
        <taxon>Pinidae</taxon>
        <taxon>Conifers II</taxon>
        <taxon>Cupressales</taxon>
        <taxon>Taxaceae</taxon>
        <taxon>Taxus</taxon>
    </lineage>
</organism>
<dbReference type="EMBL" id="JAHRHJ020000010">
    <property type="protein sequence ID" value="KAH9298589.1"/>
    <property type="molecule type" value="Genomic_DNA"/>
</dbReference>
<comment type="caution">
    <text evidence="1">The sequence shown here is derived from an EMBL/GenBank/DDBJ whole genome shotgun (WGS) entry which is preliminary data.</text>
</comment>
<keyword evidence="2" id="KW-1185">Reference proteome</keyword>
<evidence type="ECO:0008006" key="3">
    <source>
        <dbReference type="Google" id="ProtNLM"/>
    </source>
</evidence>